<evidence type="ECO:0000256" key="19">
    <source>
        <dbReference type="SAM" id="MobiDB-lite"/>
    </source>
</evidence>
<dbReference type="GO" id="GO:0043564">
    <property type="term" value="C:Ku70:Ku80 complex"/>
    <property type="evidence" value="ECO:0007669"/>
    <property type="project" value="InterPro"/>
</dbReference>
<dbReference type="Gene3D" id="3.40.50.410">
    <property type="entry name" value="von Willebrand factor, type A domain"/>
    <property type="match status" value="1"/>
</dbReference>
<dbReference type="GO" id="GO:0000781">
    <property type="term" value="C:chromosome, telomeric region"/>
    <property type="evidence" value="ECO:0007669"/>
    <property type="project" value="UniProtKB-SubCell"/>
</dbReference>
<evidence type="ECO:0000256" key="7">
    <source>
        <dbReference type="ARBA" id="ARBA00022741"/>
    </source>
</evidence>
<evidence type="ECO:0000256" key="16">
    <source>
        <dbReference type="ARBA" id="ARBA00023242"/>
    </source>
</evidence>
<dbReference type="FunCoup" id="G7DYN8">
    <property type="interactions" value="606"/>
</dbReference>
<comment type="subcellular location">
    <subcellularLocation>
        <location evidence="2">Chromosome</location>
        <location evidence="2">Telomere</location>
    </subcellularLocation>
    <subcellularLocation>
        <location evidence="1">Nucleus</location>
    </subcellularLocation>
</comment>
<keyword evidence="8" id="KW-0227">DNA damage</keyword>
<dbReference type="PIRSF" id="PIRSF003033">
    <property type="entry name" value="Ku70"/>
    <property type="match status" value="1"/>
</dbReference>
<keyword evidence="7" id="KW-0547">Nucleotide-binding</keyword>
<keyword evidence="13" id="KW-0238">DNA-binding</keyword>
<dbReference type="PANTHER" id="PTHR12604">
    <property type="entry name" value="KU AUTOANTIGEN DNA HELICASE"/>
    <property type="match status" value="1"/>
</dbReference>
<dbReference type="InterPro" id="IPR027388">
    <property type="entry name" value="Ku70_bridge/pillars_dom_sf"/>
</dbReference>
<evidence type="ECO:0000259" key="20">
    <source>
        <dbReference type="SMART" id="SM00559"/>
    </source>
</evidence>
<dbReference type="GO" id="GO:0042162">
    <property type="term" value="F:telomeric DNA binding"/>
    <property type="evidence" value="ECO:0007669"/>
    <property type="project" value="InterPro"/>
</dbReference>
<feature type="domain" description="Ku" evidence="20">
    <location>
        <begin position="382"/>
        <end position="532"/>
    </location>
</feature>
<organism evidence="21 22">
    <name type="scientific">Mixia osmundae (strain CBS 9802 / IAM 14324 / JCM 22182 / KY 12970)</name>
    <dbReference type="NCBI Taxonomy" id="764103"/>
    <lineage>
        <taxon>Eukaryota</taxon>
        <taxon>Fungi</taxon>
        <taxon>Dikarya</taxon>
        <taxon>Basidiomycota</taxon>
        <taxon>Pucciniomycotina</taxon>
        <taxon>Mixiomycetes</taxon>
        <taxon>Mixiales</taxon>
        <taxon>Mixiaceae</taxon>
        <taxon>Mixia</taxon>
    </lineage>
</organism>
<dbReference type="GO" id="GO:0003678">
    <property type="term" value="F:DNA helicase activity"/>
    <property type="evidence" value="ECO:0007669"/>
    <property type="project" value="UniProtKB-EC"/>
</dbReference>
<accession>G7DYN8</accession>
<protein>
    <recommendedName>
        <fullName evidence="5">ATP-dependent DNA helicase II subunit 1</fullName>
        <ecNumber evidence="4">3.6.4.12</ecNumber>
    </recommendedName>
    <alternativeName>
        <fullName evidence="17">ATP-dependent DNA helicase II subunit Ku70</fullName>
    </alternativeName>
</protein>
<evidence type="ECO:0000256" key="6">
    <source>
        <dbReference type="ARBA" id="ARBA00022454"/>
    </source>
</evidence>
<dbReference type="Pfam" id="PF02735">
    <property type="entry name" value="Ku"/>
    <property type="match status" value="1"/>
</dbReference>
<dbReference type="GO" id="GO:0000723">
    <property type="term" value="P:telomere maintenance"/>
    <property type="evidence" value="ECO:0007669"/>
    <property type="project" value="InterPro"/>
</dbReference>
<dbReference type="InterPro" id="IPR006165">
    <property type="entry name" value="Ku70"/>
</dbReference>
<evidence type="ECO:0000256" key="15">
    <source>
        <dbReference type="ARBA" id="ARBA00023204"/>
    </source>
</evidence>
<evidence type="ECO:0000313" key="21">
    <source>
        <dbReference type="EMBL" id="GAA95698.1"/>
    </source>
</evidence>
<keyword evidence="10" id="KW-0347">Helicase</keyword>
<keyword evidence="9" id="KW-0378">Hydrolase</keyword>
<keyword evidence="16" id="KW-0539">Nucleus</keyword>
<comment type="caution">
    <text evidence="21">The sequence shown here is derived from an EMBL/GenBank/DDBJ whole genome shotgun (WGS) entry which is preliminary data.</text>
</comment>
<keyword evidence="11" id="KW-0067">ATP-binding</keyword>
<dbReference type="InterPro" id="IPR005161">
    <property type="entry name" value="Ku_N"/>
</dbReference>
<dbReference type="GO" id="GO:0006303">
    <property type="term" value="P:double-strand break repair via nonhomologous end joining"/>
    <property type="evidence" value="ECO:0007669"/>
    <property type="project" value="InterPro"/>
</dbReference>
<dbReference type="RefSeq" id="XP_014570182.1">
    <property type="nucleotide sequence ID" value="XM_014714696.1"/>
</dbReference>
<dbReference type="OrthoDB" id="761538at2759"/>
<dbReference type="GO" id="GO:0005524">
    <property type="term" value="F:ATP binding"/>
    <property type="evidence" value="ECO:0007669"/>
    <property type="project" value="UniProtKB-KW"/>
</dbReference>
<dbReference type="Gene3D" id="2.40.290.10">
    <property type="match status" value="1"/>
</dbReference>
<dbReference type="eggNOG" id="KOG2327">
    <property type="taxonomic scope" value="Eukaryota"/>
</dbReference>
<dbReference type="SMART" id="SM00559">
    <property type="entry name" value="Ku78"/>
    <property type="match status" value="1"/>
</dbReference>
<dbReference type="Pfam" id="PF03731">
    <property type="entry name" value="Ku_N"/>
    <property type="match status" value="1"/>
</dbReference>
<evidence type="ECO:0000256" key="1">
    <source>
        <dbReference type="ARBA" id="ARBA00004123"/>
    </source>
</evidence>
<evidence type="ECO:0000256" key="8">
    <source>
        <dbReference type="ARBA" id="ARBA00022763"/>
    </source>
</evidence>
<dbReference type="GO" id="GO:0006310">
    <property type="term" value="P:DNA recombination"/>
    <property type="evidence" value="ECO:0007669"/>
    <property type="project" value="UniProtKB-KW"/>
</dbReference>
<dbReference type="PANTHER" id="PTHR12604:SF2">
    <property type="entry name" value="X-RAY REPAIR CROSS-COMPLEMENTING PROTEIN 6"/>
    <property type="match status" value="1"/>
</dbReference>
<evidence type="ECO:0000256" key="4">
    <source>
        <dbReference type="ARBA" id="ARBA00012551"/>
    </source>
</evidence>
<gene>
    <name evidence="21" type="primary">Mo02355</name>
    <name evidence="21" type="ORF">E5Q_02355</name>
</gene>
<reference evidence="21 22" key="2">
    <citation type="journal article" date="2012" name="Open Biol.">
        <title>Characteristics of nucleosomes and linker DNA regions on the genome of the basidiomycete Mixia osmundae revealed by mono- and dinucleosome mapping.</title>
        <authorList>
            <person name="Nishida H."/>
            <person name="Kondo S."/>
            <person name="Matsumoto T."/>
            <person name="Suzuki Y."/>
            <person name="Yoshikawa H."/>
            <person name="Taylor T.D."/>
            <person name="Sugiyama J."/>
        </authorList>
    </citation>
    <scope>NUCLEOTIDE SEQUENCE [LARGE SCALE GENOMIC DNA]</scope>
    <source>
        <strain evidence="22">CBS 9802 / IAM 14324 / JCM 22182 / KY 12970</strain>
    </source>
</reference>
<dbReference type="Pfam" id="PF03730">
    <property type="entry name" value="Ku_C"/>
    <property type="match status" value="1"/>
</dbReference>
<dbReference type="GO" id="GO:0003690">
    <property type="term" value="F:double-stranded DNA binding"/>
    <property type="evidence" value="ECO:0007669"/>
    <property type="project" value="TreeGrafter"/>
</dbReference>
<dbReference type="InterPro" id="IPR047087">
    <property type="entry name" value="KU70_core_dom"/>
</dbReference>
<dbReference type="InterPro" id="IPR005160">
    <property type="entry name" value="Ku_C"/>
</dbReference>
<dbReference type="InterPro" id="IPR006164">
    <property type="entry name" value="DNA_bd_Ku70/Ku80"/>
</dbReference>
<evidence type="ECO:0000256" key="2">
    <source>
        <dbReference type="ARBA" id="ARBA00004574"/>
    </source>
</evidence>
<dbReference type="InterPro" id="IPR016194">
    <property type="entry name" value="SPOC-like_C_dom_sf"/>
</dbReference>
<feature type="region of interest" description="Disordered" evidence="19">
    <location>
        <begin position="320"/>
        <end position="345"/>
    </location>
</feature>
<dbReference type="GO" id="GO:0016787">
    <property type="term" value="F:hydrolase activity"/>
    <property type="evidence" value="ECO:0007669"/>
    <property type="project" value="UniProtKB-KW"/>
</dbReference>
<evidence type="ECO:0000256" key="5">
    <source>
        <dbReference type="ARBA" id="ARBA00021796"/>
    </source>
</evidence>
<evidence type="ECO:0000256" key="14">
    <source>
        <dbReference type="ARBA" id="ARBA00023172"/>
    </source>
</evidence>
<dbReference type="OMA" id="FWANVKH"/>
<evidence type="ECO:0000256" key="18">
    <source>
        <dbReference type="PIRSR" id="PIRSR003033-1"/>
    </source>
</evidence>
<dbReference type="EC" id="3.6.4.12" evidence="4"/>
<name>G7DYN8_MIXOS</name>
<keyword evidence="14" id="KW-0233">DNA recombination</keyword>
<dbReference type="EMBL" id="BABT02000062">
    <property type="protein sequence ID" value="GAA95698.1"/>
    <property type="molecule type" value="Genomic_DNA"/>
</dbReference>
<reference evidence="21 22" key="1">
    <citation type="journal article" date="2011" name="J. Gen. Appl. Microbiol.">
        <title>Draft genome sequencing of the enigmatic basidiomycete Mixia osmundae.</title>
        <authorList>
            <person name="Nishida H."/>
            <person name="Nagatsuka Y."/>
            <person name="Sugiyama J."/>
        </authorList>
    </citation>
    <scope>NUCLEOTIDE SEQUENCE [LARGE SCALE GENOMIC DNA]</scope>
    <source>
        <strain evidence="22">CBS 9802 / IAM 14324 / JCM 22182 / KY 12970</strain>
    </source>
</reference>
<evidence type="ECO:0000256" key="9">
    <source>
        <dbReference type="ARBA" id="ARBA00022801"/>
    </source>
</evidence>
<evidence type="ECO:0000313" key="22">
    <source>
        <dbReference type="Proteomes" id="UP000009131"/>
    </source>
</evidence>
<dbReference type="Proteomes" id="UP000009131">
    <property type="component" value="Unassembled WGS sequence"/>
</dbReference>
<dbReference type="GO" id="GO:0003684">
    <property type="term" value="F:damaged DNA binding"/>
    <property type="evidence" value="ECO:0007669"/>
    <property type="project" value="InterPro"/>
</dbReference>
<dbReference type="AlphaFoldDB" id="G7DYN8"/>
<evidence type="ECO:0000256" key="10">
    <source>
        <dbReference type="ARBA" id="ARBA00022806"/>
    </source>
</evidence>
<dbReference type="STRING" id="764103.G7DYN8"/>
<evidence type="ECO:0000256" key="13">
    <source>
        <dbReference type="ARBA" id="ARBA00023125"/>
    </source>
</evidence>
<dbReference type="CDD" id="cd00788">
    <property type="entry name" value="KU70"/>
    <property type="match status" value="1"/>
</dbReference>
<keyword evidence="12" id="KW-0779">Telomere</keyword>
<dbReference type="SUPFAM" id="SSF100939">
    <property type="entry name" value="SPOC domain-like"/>
    <property type="match status" value="1"/>
</dbReference>
<keyword evidence="15" id="KW-0234">DNA repair</keyword>
<feature type="active site" description="Schiff-base intermediate with DNA; for 5'-deoxyribose-5-phosphate lyase activity" evidence="18">
    <location>
        <position position="50"/>
    </location>
</feature>
<dbReference type="Gene3D" id="1.10.1600.10">
    <property type="match status" value="1"/>
</dbReference>
<dbReference type="SUPFAM" id="SSF53300">
    <property type="entry name" value="vWA-like"/>
    <property type="match status" value="1"/>
</dbReference>
<proteinExistence type="inferred from homology"/>
<evidence type="ECO:0000256" key="11">
    <source>
        <dbReference type="ARBA" id="ARBA00022840"/>
    </source>
</evidence>
<dbReference type="InterPro" id="IPR036465">
    <property type="entry name" value="vWFA_dom_sf"/>
</dbReference>
<evidence type="ECO:0000256" key="17">
    <source>
        <dbReference type="ARBA" id="ARBA00031811"/>
    </source>
</evidence>
<comment type="similarity">
    <text evidence="3">Belongs to the ku70 family.</text>
</comment>
<sequence>MTCRLTSRLGWPVRREGSQGVCDMALTSEWDSSRLLSSIGEEDEADLEFKPNRDSVVFCIDLTSSMLHAPSSDEPCALTQALRAIYNLMKRKIIGSPADHVGILLFNAKKRSTIEEPVKSIYTDVVVLQDVGQLDAPAIKTLKKLFEDVENDPDYYSKTYKSTREAQQSSSLSRCLNAARQILAERSPKGSYKRIFLVTDDDDPFPSSAPGHAQLRLACETHLKDAAEMGYELLPCFIDTGSGFDVDKFYADPLSKYYPNEAIPDLAQSGIARLERLEAHMRVREAPKRVVFTIDLILFNDFAIGVNGYTLCAEEHKRPPTNIDGRSQDGAEVQPRTNYTDIDTGRTITDPAEQLQHYYTLGTTMGRGSFAAAGTDDRDDGDYLEARADVSTSLPTRAPPQRKIVLTDDEIDRVRTCGMKPSLRMLGFKPRRELLPEHHRGHAYFIFPTDAKILGSKRTFLALIRSMCKKDVVGYACFMPRANSVPVIAALLPQLEQLDEYGRQSKPAGMHVIQLPYADDIRSINLTATRQAIADPDAEEQPAIDAAFEIIRKMNIKAYFPDNFPNPALNHHYNCLAATALDEEWPEVDDRTLPAYQVIDSRFGEHLKKLKRIVEEHPEALKPALVKPGAKRKLTYDEINKGQTIIDAYEGGKLQKLTKDQLIAFLEHYDQDTKGNKGPLLERTEAVLEAEGLIKPAKKRKTR</sequence>
<dbReference type="HOGENOM" id="CLU_014815_3_0_1"/>
<keyword evidence="6" id="KW-0158">Chromosome</keyword>
<evidence type="ECO:0000256" key="3">
    <source>
        <dbReference type="ARBA" id="ARBA00005240"/>
    </source>
</evidence>
<evidence type="ECO:0000256" key="12">
    <source>
        <dbReference type="ARBA" id="ARBA00022895"/>
    </source>
</evidence>
<dbReference type="InParanoid" id="G7DYN8"/>
<keyword evidence="22" id="KW-1185">Reference proteome</keyword>
<dbReference type="Gene3D" id="4.10.970.10">
    <property type="entry name" value="Ku70, bridge and pillars"/>
    <property type="match status" value="1"/>
</dbReference>